<dbReference type="InterPro" id="IPR047525">
    <property type="entry name" value="TfoX-like"/>
</dbReference>
<gene>
    <name evidence="2" type="ORF">DC3_08400</name>
</gene>
<keyword evidence="3" id="KW-1185">Reference proteome</keyword>
<organism evidence="2 3">
    <name type="scientific">Deinococcus cellulosilyticus (strain DSM 18568 / NBRC 106333 / KACC 11606 / 5516J-15)</name>
    <dbReference type="NCBI Taxonomy" id="1223518"/>
    <lineage>
        <taxon>Bacteria</taxon>
        <taxon>Thermotogati</taxon>
        <taxon>Deinococcota</taxon>
        <taxon>Deinococci</taxon>
        <taxon>Deinococcales</taxon>
        <taxon>Deinococcaceae</taxon>
        <taxon>Deinococcus</taxon>
    </lineage>
</organism>
<reference evidence="2 3" key="1">
    <citation type="submission" date="2019-07" db="EMBL/GenBank/DDBJ databases">
        <title>Whole genome shotgun sequence of Deinococcus cellulosilyticus NBRC 106333.</title>
        <authorList>
            <person name="Hosoyama A."/>
            <person name="Uohara A."/>
            <person name="Ohji S."/>
            <person name="Ichikawa N."/>
        </authorList>
    </citation>
    <scope>NUCLEOTIDE SEQUENCE [LARGE SCALE GENOMIC DNA]</scope>
    <source>
        <strain evidence="2 3">NBRC 106333</strain>
    </source>
</reference>
<dbReference type="PANTHER" id="PTHR36121:SF1">
    <property type="entry name" value="PROTEIN SXY"/>
    <property type="match status" value="1"/>
</dbReference>
<dbReference type="PANTHER" id="PTHR36121">
    <property type="entry name" value="PROTEIN SXY"/>
    <property type="match status" value="1"/>
</dbReference>
<dbReference type="Gene3D" id="1.10.150.20">
    <property type="entry name" value="5' to 3' exonuclease, C-terminal subdomain"/>
    <property type="match status" value="1"/>
</dbReference>
<dbReference type="Pfam" id="PF04994">
    <property type="entry name" value="TfoX_C"/>
    <property type="match status" value="1"/>
</dbReference>
<dbReference type="InterPro" id="IPR007077">
    <property type="entry name" value="TfoX_C"/>
</dbReference>
<evidence type="ECO:0000313" key="2">
    <source>
        <dbReference type="EMBL" id="GEM45205.1"/>
    </source>
</evidence>
<sequence>MSIQCILFILERVSGAIAPSQYLREKDEYHENMRNLGPKTLSWLKQAGIQTEQDIRSVGVIEVFLQLKDMGFRPSLNALWALEGACEGIDWRDIPSERKLELKEELQRQLSSHEP</sequence>
<name>A0A511MX93_DEIC1</name>
<accession>A0A511MX93</accession>
<protein>
    <recommendedName>
        <fullName evidence="1">TfoX C-terminal domain-containing protein</fullName>
    </recommendedName>
</protein>
<evidence type="ECO:0000259" key="1">
    <source>
        <dbReference type="Pfam" id="PF04994"/>
    </source>
</evidence>
<proteinExistence type="predicted"/>
<feature type="domain" description="TfoX C-terminal" evidence="1">
    <location>
        <begin position="32"/>
        <end position="105"/>
    </location>
</feature>
<dbReference type="AlphaFoldDB" id="A0A511MX93"/>
<evidence type="ECO:0000313" key="3">
    <source>
        <dbReference type="Proteomes" id="UP000321306"/>
    </source>
</evidence>
<dbReference type="Proteomes" id="UP000321306">
    <property type="component" value="Unassembled WGS sequence"/>
</dbReference>
<comment type="caution">
    <text evidence="2">The sequence shown here is derived from an EMBL/GenBank/DDBJ whole genome shotgun (WGS) entry which is preliminary data.</text>
</comment>
<dbReference type="EMBL" id="BJXB01000003">
    <property type="protein sequence ID" value="GEM45205.1"/>
    <property type="molecule type" value="Genomic_DNA"/>
</dbReference>